<comment type="subcellular location">
    <subcellularLocation>
        <location evidence="1">Membrane</location>
        <topology evidence="1">Multi-pass membrane protein</topology>
    </subcellularLocation>
</comment>
<dbReference type="GO" id="GO:0015297">
    <property type="term" value="F:antiporter activity"/>
    <property type="evidence" value="ECO:0007669"/>
    <property type="project" value="InterPro"/>
</dbReference>
<evidence type="ECO:0000256" key="10">
    <source>
        <dbReference type="SAM" id="MobiDB-lite"/>
    </source>
</evidence>
<evidence type="ECO:0000256" key="2">
    <source>
        <dbReference type="ARBA" id="ARBA00022448"/>
    </source>
</evidence>
<feature type="transmembrane region" description="Helical" evidence="11">
    <location>
        <begin position="137"/>
        <end position="159"/>
    </location>
</feature>
<feature type="transmembrane region" description="Helical" evidence="11">
    <location>
        <begin position="241"/>
        <end position="260"/>
    </location>
</feature>
<evidence type="ECO:0000313" key="15">
    <source>
        <dbReference type="EMBL" id="KAK4272190.1"/>
    </source>
</evidence>
<evidence type="ECO:0000259" key="14">
    <source>
        <dbReference type="Pfam" id="PF23259"/>
    </source>
</evidence>
<keyword evidence="8 11" id="KW-0472">Membrane</keyword>
<feature type="transmembrane region" description="Helical" evidence="11">
    <location>
        <begin position="179"/>
        <end position="199"/>
    </location>
</feature>
<feature type="domain" description="Cation/H(+) antiporter central" evidence="13">
    <location>
        <begin position="500"/>
        <end position="634"/>
    </location>
</feature>
<keyword evidence="2" id="KW-0813">Transport</keyword>
<evidence type="ECO:0000256" key="8">
    <source>
        <dbReference type="ARBA" id="ARBA00023136"/>
    </source>
</evidence>
<keyword evidence="6 11" id="KW-1133">Transmembrane helix</keyword>
<dbReference type="GO" id="GO:0006813">
    <property type="term" value="P:potassium ion transport"/>
    <property type="evidence" value="ECO:0007669"/>
    <property type="project" value="UniProtKB-KW"/>
</dbReference>
<reference evidence="15" key="1">
    <citation type="submission" date="2023-10" db="EMBL/GenBank/DDBJ databases">
        <title>Chromosome-level genome of the transformable northern wattle, Acacia crassicarpa.</title>
        <authorList>
            <person name="Massaro I."/>
            <person name="Sinha N.R."/>
            <person name="Poethig S."/>
            <person name="Leichty A.R."/>
        </authorList>
    </citation>
    <scope>NUCLEOTIDE SEQUENCE</scope>
    <source>
        <strain evidence="15">Acra3RX</strain>
        <tissue evidence="15">Leaf</tissue>
    </source>
</reference>
<feature type="transmembrane region" description="Helical" evidence="11">
    <location>
        <begin position="77"/>
        <end position="97"/>
    </location>
</feature>
<comment type="caution">
    <text evidence="15">The sequence shown here is derived from an EMBL/GenBank/DDBJ whole genome shotgun (WGS) entry which is preliminary data.</text>
</comment>
<dbReference type="GO" id="GO:0006885">
    <property type="term" value="P:regulation of pH"/>
    <property type="evidence" value="ECO:0007669"/>
    <property type="project" value="TreeGrafter"/>
</dbReference>
<evidence type="ECO:0000256" key="7">
    <source>
        <dbReference type="ARBA" id="ARBA00023065"/>
    </source>
</evidence>
<comment type="similarity">
    <text evidence="9">Belongs to the monovalent cation:proton antiporter 2 (CPA2) transporter (TC 2.A.37) family. CHX (TC 2.A.37.4) subfamily.</text>
</comment>
<proteinExistence type="inferred from homology"/>
<dbReference type="PANTHER" id="PTHR32468">
    <property type="entry name" value="CATION/H + ANTIPORTER"/>
    <property type="match status" value="1"/>
</dbReference>
<feature type="domain" description="Cation/H+ exchanger transmembrane" evidence="12">
    <location>
        <begin position="57"/>
        <end position="443"/>
    </location>
</feature>
<feature type="transmembrane region" description="Helical" evidence="11">
    <location>
        <begin position="419"/>
        <end position="444"/>
    </location>
</feature>
<feature type="transmembrane region" description="Helical" evidence="11">
    <location>
        <begin position="211"/>
        <end position="235"/>
    </location>
</feature>
<evidence type="ECO:0000259" key="13">
    <source>
        <dbReference type="Pfam" id="PF23256"/>
    </source>
</evidence>
<evidence type="ECO:0000256" key="11">
    <source>
        <dbReference type="SAM" id="Phobius"/>
    </source>
</evidence>
<keyword evidence="16" id="KW-1185">Reference proteome</keyword>
<dbReference type="GO" id="GO:0016020">
    <property type="term" value="C:membrane"/>
    <property type="evidence" value="ECO:0007669"/>
    <property type="project" value="UniProtKB-SubCell"/>
</dbReference>
<evidence type="ECO:0000256" key="9">
    <source>
        <dbReference type="ARBA" id="ARBA00038341"/>
    </source>
</evidence>
<feature type="transmembrane region" description="Helical" evidence="11">
    <location>
        <begin position="357"/>
        <end position="385"/>
    </location>
</feature>
<evidence type="ECO:0000256" key="3">
    <source>
        <dbReference type="ARBA" id="ARBA00022538"/>
    </source>
</evidence>
<dbReference type="Proteomes" id="UP001293593">
    <property type="component" value="Unassembled WGS sequence"/>
</dbReference>
<dbReference type="InterPro" id="IPR038770">
    <property type="entry name" value="Na+/solute_symporter_sf"/>
</dbReference>
<keyword evidence="4 11" id="KW-0812">Transmembrane</keyword>
<keyword evidence="3" id="KW-0633">Potassium transport</keyword>
<organism evidence="15 16">
    <name type="scientific">Acacia crassicarpa</name>
    <name type="common">northern wattle</name>
    <dbReference type="NCBI Taxonomy" id="499986"/>
    <lineage>
        <taxon>Eukaryota</taxon>
        <taxon>Viridiplantae</taxon>
        <taxon>Streptophyta</taxon>
        <taxon>Embryophyta</taxon>
        <taxon>Tracheophyta</taxon>
        <taxon>Spermatophyta</taxon>
        <taxon>Magnoliopsida</taxon>
        <taxon>eudicotyledons</taxon>
        <taxon>Gunneridae</taxon>
        <taxon>Pentapetalae</taxon>
        <taxon>rosids</taxon>
        <taxon>fabids</taxon>
        <taxon>Fabales</taxon>
        <taxon>Fabaceae</taxon>
        <taxon>Caesalpinioideae</taxon>
        <taxon>mimosoid clade</taxon>
        <taxon>Acacieae</taxon>
        <taxon>Acacia</taxon>
    </lineage>
</organism>
<evidence type="ECO:0000256" key="1">
    <source>
        <dbReference type="ARBA" id="ARBA00004141"/>
    </source>
</evidence>
<dbReference type="Gene3D" id="1.20.1530.20">
    <property type="match status" value="1"/>
</dbReference>
<dbReference type="InterPro" id="IPR050794">
    <property type="entry name" value="CPA2_transporter"/>
</dbReference>
<dbReference type="AlphaFoldDB" id="A0AAE1JKD9"/>
<dbReference type="Pfam" id="PF00999">
    <property type="entry name" value="Na_H_Exchanger"/>
    <property type="match status" value="1"/>
</dbReference>
<evidence type="ECO:0000259" key="12">
    <source>
        <dbReference type="Pfam" id="PF00999"/>
    </source>
</evidence>
<feature type="transmembrane region" description="Helical" evidence="11">
    <location>
        <begin position="391"/>
        <end position="412"/>
    </location>
</feature>
<dbReference type="PANTHER" id="PTHR32468:SF74">
    <property type="entry name" value="CATION_H(+) ANTIPORTER 21-RELATED"/>
    <property type="match status" value="1"/>
</dbReference>
<feature type="transmembrane region" description="Helical" evidence="11">
    <location>
        <begin position="44"/>
        <end position="65"/>
    </location>
</feature>
<feature type="transmembrane region" description="Helical" evidence="11">
    <location>
        <begin position="103"/>
        <end position="125"/>
    </location>
</feature>
<feature type="transmembrane region" description="Helical" evidence="11">
    <location>
        <begin position="281"/>
        <end position="311"/>
    </location>
</feature>
<evidence type="ECO:0000256" key="5">
    <source>
        <dbReference type="ARBA" id="ARBA00022958"/>
    </source>
</evidence>
<feature type="transmembrane region" description="Helical" evidence="11">
    <location>
        <begin position="331"/>
        <end position="350"/>
    </location>
</feature>
<evidence type="ECO:0008006" key="17">
    <source>
        <dbReference type="Google" id="ProtNLM"/>
    </source>
</evidence>
<feature type="domain" description="Cation/H(+) antiporter C-terminal" evidence="14">
    <location>
        <begin position="641"/>
        <end position="805"/>
    </location>
</feature>
<accession>A0AAE1JKD9</accession>
<dbReference type="Pfam" id="PF23256">
    <property type="entry name" value="CHX17_2nd"/>
    <property type="match status" value="1"/>
</dbReference>
<evidence type="ECO:0000256" key="6">
    <source>
        <dbReference type="ARBA" id="ARBA00022989"/>
    </source>
</evidence>
<dbReference type="Pfam" id="PF23259">
    <property type="entry name" value="CHX17_C"/>
    <property type="match status" value="1"/>
</dbReference>
<name>A0AAE1JKD9_9FABA</name>
<keyword evidence="7" id="KW-0406">Ion transport</keyword>
<protein>
    <recommendedName>
        <fullName evidence="17">Cation/H+ exchanger domain-containing protein</fullName>
    </recommendedName>
</protein>
<keyword evidence="5" id="KW-0630">Potassium</keyword>
<evidence type="ECO:0000256" key="4">
    <source>
        <dbReference type="ARBA" id="ARBA00022692"/>
    </source>
</evidence>
<feature type="compositionally biased region" description="Polar residues" evidence="10">
    <location>
        <begin position="814"/>
        <end position="826"/>
    </location>
</feature>
<evidence type="ECO:0000313" key="16">
    <source>
        <dbReference type="Proteomes" id="UP001293593"/>
    </source>
</evidence>
<dbReference type="InterPro" id="IPR006153">
    <property type="entry name" value="Cation/H_exchanger_TM"/>
</dbReference>
<feature type="region of interest" description="Disordered" evidence="10">
    <location>
        <begin position="810"/>
        <end position="834"/>
    </location>
</feature>
<dbReference type="GO" id="GO:1902600">
    <property type="term" value="P:proton transmembrane transport"/>
    <property type="evidence" value="ECO:0007669"/>
    <property type="project" value="InterPro"/>
</dbReference>
<dbReference type="InterPro" id="IPR057290">
    <property type="entry name" value="CHX17_C"/>
</dbReference>
<gene>
    <name evidence="15" type="ORF">QN277_020778</name>
</gene>
<dbReference type="GO" id="GO:0012505">
    <property type="term" value="C:endomembrane system"/>
    <property type="evidence" value="ECO:0007669"/>
    <property type="project" value="TreeGrafter"/>
</dbReference>
<dbReference type="InterPro" id="IPR057291">
    <property type="entry name" value="CHX17_2nd"/>
</dbReference>
<sequence>MAAEEVHHLHSPPSWTYPKVECYELGVLHENRIWKSNAVQEQEGQLLCLQIAYTVSISSLIYYILKRFHQPRLVAEILAGFTLNPLCLQSTILGKTLLAARGILNFDTLANLGLVCYVLLSGLEMNLDAVLRIRRKAIGIAVAGIIIPMGIGMCFFAILRHYHERISVETPDEYIVHAYLFWSLALALTSFPILARILTSLKVLNTNLGRIALTTGMIVDACGWLLFIILVPFASNDAARPLLSMISTFFFIVICFFVVRPVLTRYINHKTDTDSWENSQLAVTVILGAIVCSCITDILGTHAIVGAFVYGLILPNGKFADLVMGKMDDCISGIISSLFFFRMGFTINLATIALQEYWALMTLVVFLLFIPKVLSTMIATFFFDIPARDGLGIGLLLNTKGVLALVILNIAWDRKILPAVYFTIMVSAIFLMTMMAPIFISVLYQPRKRFEVYKLRTVQKLRPETELRILACVHNVRQAASMVCVLKNCNATRISPMHVFGVRMVEFKGRAGAATLFASHMEQPYLTGSPSRASASQTESDIMAGTFKVLSEWNNAVRVETIDAMSVYETIHDDIFSLAHQKLTSLVLLPFHKQADAEGGLETENAIYKDINENVLRNPPCSVGIFIDRGLGTSSAKTNTSILTLFVGGPDDREALAVTWRMAGQPGTQLNVVRIVLHGEAADDVSVSTDSSLWLSSAIMDEEKQNMLDDEYLDSFRLKMVHNSEIVSYSEEDVGSVDELTSVMQEFGKDDYDLIIVGQGNHRNSALFSKLLEWCDNPELGVLGDIVASNNFGSQSSLLVVQQYESTAMDGRAQSRQPIRQNTPHSDGSEAHFV</sequence>
<dbReference type="EMBL" id="JAWXYG010000005">
    <property type="protein sequence ID" value="KAK4272190.1"/>
    <property type="molecule type" value="Genomic_DNA"/>
</dbReference>